<feature type="region of interest" description="Disordered" evidence="1">
    <location>
        <begin position="1"/>
        <end position="72"/>
    </location>
</feature>
<dbReference type="EMBL" id="JASJQH010013388">
    <property type="protein sequence ID" value="KAK9659759.1"/>
    <property type="molecule type" value="Genomic_DNA"/>
</dbReference>
<gene>
    <name evidence="2" type="ORF">K7432_018555</name>
</gene>
<evidence type="ECO:0000256" key="1">
    <source>
        <dbReference type="SAM" id="MobiDB-lite"/>
    </source>
</evidence>
<protein>
    <submittedName>
        <fullName evidence="2">Uncharacterized protein</fullName>
    </submittedName>
</protein>
<proteinExistence type="predicted"/>
<feature type="non-terminal residue" evidence="2">
    <location>
        <position position="1"/>
    </location>
</feature>
<keyword evidence="3" id="KW-1185">Reference proteome</keyword>
<evidence type="ECO:0000313" key="3">
    <source>
        <dbReference type="Proteomes" id="UP001479436"/>
    </source>
</evidence>
<name>A0ABR2VJ29_9FUNG</name>
<feature type="compositionally biased region" description="Low complexity" evidence="1">
    <location>
        <begin position="1"/>
        <end position="20"/>
    </location>
</feature>
<sequence>GQPNGVTSGKSNGSSGGSASDAIPNGSNIPKLPGALAGDTDSLPSDTSRAPSPPDNLNSPLNGGGESSDLDSGRCEDIAIKVRQLLRINVDAVVCLDRLIRVDIHGRPNSGLGGLLPGVLNSGGDESHRREICETIKANASILGITVDAVICLPEIIIRV</sequence>
<accession>A0ABR2VJ29</accession>
<organism evidence="2 3">
    <name type="scientific">Basidiobolus ranarum</name>
    <dbReference type="NCBI Taxonomy" id="34480"/>
    <lineage>
        <taxon>Eukaryota</taxon>
        <taxon>Fungi</taxon>
        <taxon>Fungi incertae sedis</taxon>
        <taxon>Zoopagomycota</taxon>
        <taxon>Entomophthoromycotina</taxon>
        <taxon>Basidiobolomycetes</taxon>
        <taxon>Basidiobolales</taxon>
        <taxon>Basidiobolaceae</taxon>
        <taxon>Basidiobolus</taxon>
    </lineage>
</organism>
<evidence type="ECO:0000313" key="2">
    <source>
        <dbReference type="EMBL" id="KAK9659759.1"/>
    </source>
</evidence>
<comment type="caution">
    <text evidence="2">The sequence shown here is derived from an EMBL/GenBank/DDBJ whole genome shotgun (WGS) entry which is preliminary data.</text>
</comment>
<dbReference type="Proteomes" id="UP001479436">
    <property type="component" value="Unassembled WGS sequence"/>
</dbReference>
<reference evidence="2 3" key="1">
    <citation type="submission" date="2023-04" db="EMBL/GenBank/DDBJ databases">
        <title>Genome of Basidiobolus ranarum AG-B5.</title>
        <authorList>
            <person name="Stajich J.E."/>
            <person name="Carter-House D."/>
            <person name="Gryganskyi A."/>
        </authorList>
    </citation>
    <scope>NUCLEOTIDE SEQUENCE [LARGE SCALE GENOMIC DNA]</scope>
    <source>
        <strain evidence="2 3">AG-B5</strain>
    </source>
</reference>